<keyword evidence="5 9" id="KW-0560">Oxidoreductase</keyword>
<dbReference type="PRINTS" id="PR00385">
    <property type="entry name" value="P450"/>
</dbReference>
<evidence type="ECO:0000256" key="3">
    <source>
        <dbReference type="ARBA" id="ARBA00022617"/>
    </source>
</evidence>
<evidence type="ECO:0000256" key="9">
    <source>
        <dbReference type="RuleBase" id="RU000461"/>
    </source>
</evidence>
<evidence type="ECO:0000313" key="11">
    <source>
        <dbReference type="Proteomes" id="UP000327118"/>
    </source>
</evidence>
<dbReference type="SUPFAM" id="SSF48264">
    <property type="entry name" value="Cytochrome P450"/>
    <property type="match status" value="1"/>
</dbReference>
<dbReference type="Proteomes" id="UP000327118">
    <property type="component" value="Unassembled WGS sequence"/>
</dbReference>
<gene>
    <name evidence="10" type="ORF">BDV28DRAFT_165077</name>
</gene>
<dbReference type="PRINTS" id="PR00463">
    <property type="entry name" value="EP450I"/>
</dbReference>
<dbReference type="GO" id="GO:0004497">
    <property type="term" value="F:monooxygenase activity"/>
    <property type="evidence" value="ECO:0007669"/>
    <property type="project" value="UniProtKB-KW"/>
</dbReference>
<keyword evidence="7 9" id="KW-0503">Monooxygenase</keyword>
<keyword evidence="3 8" id="KW-0349">Heme</keyword>
<name>A0A5N6ZB27_9EURO</name>
<evidence type="ECO:0000256" key="2">
    <source>
        <dbReference type="ARBA" id="ARBA00010617"/>
    </source>
</evidence>
<dbReference type="InterPro" id="IPR017972">
    <property type="entry name" value="Cyt_P450_CS"/>
</dbReference>
<reference evidence="11" key="1">
    <citation type="submission" date="2019-04" db="EMBL/GenBank/DDBJ databases">
        <title>Friends and foes A comparative genomics studyof 23 Aspergillus species from section Flavi.</title>
        <authorList>
            <consortium name="DOE Joint Genome Institute"/>
            <person name="Kjaerbolling I."/>
            <person name="Vesth T."/>
            <person name="Frisvad J.C."/>
            <person name="Nybo J.L."/>
            <person name="Theobald S."/>
            <person name="Kildgaard S."/>
            <person name="Isbrandt T."/>
            <person name="Kuo A."/>
            <person name="Sato A."/>
            <person name="Lyhne E.K."/>
            <person name="Kogle M.E."/>
            <person name="Wiebenga A."/>
            <person name="Kun R.S."/>
            <person name="Lubbers R.J."/>
            <person name="Makela M.R."/>
            <person name="Barry K."/>
            <person name="Chovatia M."/>
            <person name="Clum A."/>
            <person name="Daum C."/>
            <person name="Haridas S."/>
            <person name="He G."/>
            <person name="LaButti K."/>
            <person name="Lipzen A."/>
            <person name="Mondo S."/>
            <person name="Riley R."/>
            <person name="Salamov A."/>
            <person name="Simmons B.A."/>
            <person name="Magnuson J.K."/>
            <person name="Henrissat B."/>
            <person name="Mortensen U.H."/>
            <person name="Larsen T.O."/>
            <person name="Devries R.P."/>
            <person name="Grigoriev I.V."/>
            <person name="Machida M."/>
            <person name="Baker S.E."/>
            <person name="Andersen M.R."/>
        </authorList>
    </citation>
    <scope>NUCLEOTIDE SEQUENCE [LARGE SCALE GENOMIC DNA]</scope>
    <source>
        <strain evidence="11">CBS 553.77</strain>
    </source>
</reference>
<comment type="similarity">
    <text evidence="2 9">Belongs to the cytochrome P450 family.</text>
</comment>
<evidence type="ECO:0000256" key="4">
    <source>
        <dbReference type="ARBA" id="ARBA00022723"/>
    </source>
</evidence>
<feature type="binding site" description="axial binding residue" evidence="8">
    <location>
        <position position="436"/>
    </location>
    <ligand>
        <name>heme</name>
        <dbReference type="ChEBI" id="CHEBI:30413"/>
    </ligand>
    <ligandPart>
        <name>Fe</name>
        <dbReference type="ChEBI" id="CHEBI:18248"/>
    </ligandPart>
</feature>
<keyword evidence="6 8" id="KW-0408">Iron</keyword>
<dbReference type="PANTHER" id="PTHR24305">
    <property type="entry name" value="CYTOCHROME P450"/>
    <property type="match status" value="1"/>
</dbReference>
<dbReference type="Gene3D" id="1.10.630.10">
    <property type="entry name" value="Cytochrome P450"/>
    <property type="match status" value="1"/>
</dbReference>
<dbReference type="InterPro" id="IPR036396">
    <property type="entry name" value="Cyt_P450_sf"/>
</dbReference>
<protein>
    <submittedName>
        <fullName evidence="10">Cytochrome P450</fullName>
    </submittedName>
</protein>
<dbReference type="InterPro" id="IPR050121">
    <property type="entry name" value="Cytochrome_P450_monoxygenase"/>
</dbReference>
<evidence type="ECO:0000256" key="5">
    <source>
        <dbReference type="ARBA" id="ARBA00023002"/>
    </source>
</evidence>
<comment type="cofactor">
    <cofactor evidence="1 8">
        <name>heme</name>
        <dbReference type="ChEBI" id="CHEBI:30413"/>
    </cofactor>
</comment>
<evidence type="ECO:0000256" key="6">
    <source>
        <dbReference type="ARBA" id="ARBA00023004"/>
    </source>
</evidence>
<accession>A0A5N6ZB27</accession>
<keyword evidence="4 8" id="KW-0479">Metal-binding</keyword>
<evidence type="ECO:0000256" key="1">
    <source>
        <dbReference type="ARBA" id="ARBA00001971"/>
    </source>
</evidence>
<dbReference type="CDD" id="cd11062">
    <property type="entry name" value="CYP58-like"/>
    <property type="match status" value="1"/>
</dbReference>
<dbReference type="InterPro" id="IPR001128">
    <property type="entry name" value="Cyt_P450"/>
</dbReference>
<evidence type="ECO:0000313" key="10">
    <source>
        <dbReference type="EMBL" id="KAE8353260.1"/>
    </source>
</evidence>
<organism evidence="10 11">
    <name type="scientific">Aspergillus coremiiformis</name>
    <dbReference type="NCBI Taxonomy" id="138285"/>
    <lineage>
        <taxon>Eukaryota</taxon>
        <taxon>Fungi</taxon>
        <taxon>Dikarya</taxon>
        <taxon>Ascomycota</taxon>
        <taxon>Pezizomycotina</taxon>
        <taxon>Eurotiomycetes</taxon>
        <taxon>Eurotiomycetidae</taxon>
        <taxon>Eurotiales</taxon>
        <taxon>Aspergillaceae</taxon>
        <taxon>Aspergillus</taxon>
        <taxon>Aspergillus subgen. Circumdati</taxon>
    </lineage>
</organism>
<dbReference type="GO" id="GO:0005506">
    <property type="term" value="F:iron ion binding"/>
    <property type="evidence" value="ECO:0007669"/>
    <property type="project" value="InterPro"/>
</dbReference>
<dbReference type="PANTHER" id="PTHR24305:SF157">
    <property type="entry name" value="N-ACETYLTRYPTOPHAN 6-HYDROXYLASE IVOC-RELATED"/>
    <property type="match status" value="1"/>
</dbReference>
<dbReference type="GO" id="GO:0016705">
    <property type="term" value="F:oxidoreductase activity, acting on paired donors, with incorporation or reduction of molecular oxygen"/>
    <property type="evidence" value="ECO:0007669"/>
    <property type="project" value="InterPro"/>
</dbReference>
<evidence type="ECO:0000256" key="8">
    <source>
        <dbReference type="PIRSR" id="PIRSR602401-1"/>
    </source>
</evidence>
<dbReference type="AlphaFoldDB" id="A0A5N6ZB27"/>
<proteinExistence type="inferred from homology"/>
<dbReference type="OrthoDB" id="3945418at2759"/>
<dbReference type="InterPro" id="IPR002401">
    <property type="entry name" value="Cyt_P450_E_grp-I"/>
</dbReference>
<evidence type="ECO:0000256" key="7">
    <source>
        <dbReference type="ARBA" id="ARBA00023033"/>
    </source>
</evidence>
<dbReference type="EMBL" id="ML739103">
    <property type="protein sequence ID" value="KAE8353260.1"/>
    <property type="molecule type" value="Genomic_DNA"/>
</dbReference>
<dbReference type="GO" id="GO:0020037">
    <property type="term" value="F:heme binding"/>
    <property type="evidence" value="ECO:0007669"/>
    <property type="project" value="InterPro"/>
</dbReference>
<dbReference type="Pfam" id="PF00067">
    <property type="entry name" value="p450"/>
    <property type="match status" value="1"/>
</dbReference>
<keyword evidence="11" id="KW-1185">Reference proteome</keyword>
<sequence length="496" mass="56607">MFLLFAAIILFILGKACYRLYFHPLRSFPGPKLAAITTLYEAYFAVIKDGQFIWEIGRLHDKYGPIVRITPDELHIRDASFYNEIYSGGSRVTEKPKSYVRIFGVPESMVATVDHNHHHLRRKILNKYFSKRSISDVQPLIQEKIETLMQHFRKAHGDQNIINLYVGFSALTGDIISNYAYGTDYCFLRDISRSNEIKEAAEAFGSFGHILKLLPFDMPRLRCIPSKVMEKISPAAARVVRLHEKIGQQSKLVMSSKQTMSPPHTVFEALIDPSLPAEERTLDRLQDEGFVLLGAGTETTSWALTVTMFYLLSNQELFYQLHEELKTVMPQPTDTPNLSTLEALSLLRAVVHEGLRLSFGVLTRLPRVAPLDALNYKGHIIPPGTPVSETTYFIHMDRHYFPDPHTFNPRRWLGTAEERRNLESMIVSFSKGSRQCLGINLAYAELFLTLATLVRRFELKLIDTTLDDVEPYRDHFLIVPKNGQTGVKVLVTQEYA</sequence>
<dbReference type="PROSITE" id="PS00086">
    <property type="entry name" value="CYTOCHROME_P450"/>
    <property type="match status" value="1"/>
</dbReference>